<reference evidence="8" key="4">
    <citation type="journal article" date="2015" name="G3 (Bethesda)">
        <title>Genome sequences of three phytopathogenic species of the Magnaporthaceae family of fungi.</title>
        <authorList>
            <person name="Okagaki L.H."/>
            <person name="Nunes C.C."/>
            <person name="Sailsbery J."/>
            <person name="Clay B."/>
            <person name="Brown D."/>
            <person name="John T."/>
            <person name="Oh Y."/>
            <person name="Young N."/>
            <person name="Fitzgerald M."/>
            <person name="Haas B.J."/>
            <person name="Zeng Q."/>
            <person name="Young S."/>
            <person name="Adiconis X."/>
            <person name="Fan L."/>
            <person name="Levin J.Z."/>
            <person name="Mitchell T.K."/>
            <person name="Okubara P.A."/>
            <person name="Farman M.L."/>
            <person name="Kohn L.M."/>
            <person name="Birren B."/>
            <person name="Ma L.-J."/>
            <person name="Dean R.A."/>
        </authorList>
    </citation>
    <scope>NUCLEOTIDE SEQUENCE</scope>
    <source>
        <strain evidence="8">R3-111a-1</strain>
    </source>
</reference>
<dbReference type="RefSeq" id="XP_009225208.1">
    <property type="nucleotide sequence ID" value="XM_009226944.1"/>
</dbReference>
<reference evidence="9" key="1">
    <citation type="submission" date="2010-07" db="EMBL/GenBank/DDBJ databases">
        <title>The genome sequence of Gaeumannomyces graminis var. tritici strain R3-111a-1.</title>
        <authorList>
            <consortium name="The Broad Institute Genome Sequencing Platform"/>
            <person name="Ma L.-J."/>
            <person name="Dead R."/>
            <person name="Young S."/>
            <person name="Zeng Q."/>
            <person name="Koehrsen M."/>
            <person name="Alvarado L."/>
            <person name="Berlin A."/>
            <person name="Chapman S.B."/>
            <person name="Chen Z."/>
            <person name="Freedman E."/>
            <person name="Gellesch M."/>
            <person name="Goldberg J."/>
            <person name="Griggs A."/>
            <person name="Gujja S."/>
            <person name="Heilman E.R."/>
            <person name="Heiman D."/>
            <person name="Hepburn T."/>
            <person name="Howarth C."/>
            <person name="Jen D."/>
            <person name="Larson L."/>
            <person name="Mehta T."/>
            <person name="Neiman D."/>
            <person name="Pearson M."/>
            <person name="Roberts A."/>
            <person name="Saif S."/>
            <person name="Shea T."/>
            <person name="Shenoy N."/>
            <person name="Sisk P."/>
            <person name="Stolte C."/>
            <person name="Sykes S."/>
            <person name="Walk T."/>
            <person name="White J."/>
            <person name="Yandava C."/>
            <person name="Haas B."/>
            <person name="Nusbaum C."/>
            <person name="Birren B."/>
        </authorList>
    </citation>
    <scope>NUCLEOTIDE SEQUENCE [LARGE SCALE GENOMIC DNA]</scope>
    <source>
        <strain evidence="9">R3-111a-1</strain>
    </source>
</reference>
<feature type="region of interest" description="Disordered" evidence="5">
    <location>
        <begin position="136"/>
        <end position="166"/>
    </location>
</feature>
<feature type="compositionally biased region" description="Low complexity" evidence="5">
    <location>
        <begin position="157"/>
        <end position="166"/>
    </location>
</feature>
<dbReference type="EMBL" id="GL385399">
    <property type="protein sequence ID" value="EJT72234.1"/>
    <property type="molecule type" value="Genomic_DNA"/>
</dbReference>
<gene>
    <name evidence="8" type="primary">20349558</name>
    <name evidence="7" type="ORF">GGTG_09100</name>
</gene>
<dbReference type="InterPro" id="IPR051104">
    <property type="entry name" value="FAD_monoxygenase"/>
</dbReference>
<dbReference type="Gene3D" id="3.50.50.60">
    <property type="entry name" value="FAD/NAD(P)-binding domain"/>
    <property type="match status" value="2"/>
</dbReference>
<dbReference type="OrthoDB" id="417877at2759"/>
<dbReference type="PRINTS" id="PR00420">
    <property type="entry name" value="RNGMNOXGNASE"/>
</dbReference>
<keyword evidence="2" id="KW-0285">Flavoprotein</keyword>
<feature type="compositionally biased region" description="Gly residues" evidence="5">
    <location>
        <begin position="136"/>
        <end position="148"/>
    </location>
</feature>
<evidence type="ECO:0000313" key="9">
    <source>
        <dbReference type="Proteomes" id="UP000006039"/>
    </source>
</evidence>
<feature type="domain" description="FAD-binding" evidence="6">
    <location>
        <begin position="372"/>
        <end position="415"/>
    </location>
</feature>
<evidence type="ECO:0000256" key="2">
    <source>
        <dbReference type="ARBA" id="ARBA00022630"/>
    </source>
</evidence>
<evidence type="ECO:0000259" key="6">
    <source>
        <dbReference type="Pfam" id="PF01494"/>
    </source>
</evidence>
<evidence type="ECO:0000313" key="8">
    <source>
        <dbReference type="EnsemblFungi" id="EJT72234"/>
    </source>
</evidence>
<dbReference type="EnsemblFungi" id="EJT72234">
    <property type="protein sequence ID" value="EJT72234"/>
    <property type="gene ID" value="GGTG_09100"/>
</dbReference>
<feature type="region of interest" description="Disordered" evidence="5">
    <location>
        <begin position="1"/>
        <end position="35"/>
    </location>
</feature>
<dbReference type="PANTHER" id="PTHR46720">
    <property type="entry name" value="HYDROXYLASE, PUTATIVE (AFU_ORTHOLOGUE AFUA_3G01460)-RELATED"/>
    <property type="match status" value="1"/>
</dbReference>
<keyword evidence="9" id="KW-1185">Reference proteome</keyword>
<dbReference type="STRING" id="644352.J3P6G0"/>
<proteinExistence type="inferred from homology"/>
<name>J3P6G0_GAET3</name>
<organism evidence="7">
    <name type="scientific">Gaeumannomyces tritici (strain R3-111a-1)</name>
    <name type="common">Wheat and barley take-all root rot fungus</name>
    <name type="synonym">Gaeumannomyces graminis var. tritici</name>
    <dbReference type="NCBI Taxonomy" id="644352"/>
    <lineage>
        <taxon>Eukaryota</taxon>
        <taxon>Fungi</taxon>
        <taxon>Dikarya</taxon>
        <taxon>Ascomycota</taxon>
        <taxon>Pezizomycotina</taxon>
        <taxon>Sordariomycetes</taxon>
        <taxon>Sordariomycetidae</taxon>
        <taxon>Magnaporthales</taxon>
        <taxon>Magnaporthaceae</taxon>
        <taxon>Gaeumannomyces</taxon>
    </lineage>
</organism>
<dbReference type="SUPFAM" id="SSF54373">
    <property type="entry name" value="FAD-linked reductases, C-terminal domain"/>
    <property type="match status" value="1"/>
</dbReference>
<dbReference type="PANTHER" id="PTHR46720:SF3">
    <property type="entry name" value="FAD-BINDING DOMAIN-CONTAINING PROTEIN-RELATED"/>
    <property type="match status" value="1"/>
</dbReference>
<dbReference type="HOGENOM" id="CLU_009665_6_3_1"/>
<evidence type="ECO:0000256" key="1">
    <source>
        <dbReference type="ARBA" id="ARBA00007992"/>
    </source>
</evidence>
<feature type="compositionally biased region" description="Pro residues" evidence="5">
    <location>
        <begin position="1"/>
        <end position="27"/>
    </location>
</feature>
<dbReference type="AlphaFoldDB" id="J3P6G0"/>
<evidence type="ECO:0000256" key="5">
    <source>
        <dbReference type="SAM" id="MobiDB-lite"/>
    </source>
</evidence>
<dbReference type="eggNOG" id="KOG2614">
    <property type="taxonomic scope" value="Eukaryota"/>
</dbReference>
<dbReference type="GeneID" id="20349558"/>
<dbReference type="InterPro" id="IPR036188">
    <property type="entry name" value="FAD/NAD-bd_sf"/>
</dbReference>
<dbReference type="GO" id="GO:0071949">
    <property type="term" value="F:FAD binding"/>
    <property type="evidence" value="ECO:0007669"/>
    <property type="project" value="InterPro"/>
</dbReference>
<dbReference type="Proteomes" id="UP000006039">
    <property type="component" value="Unassembled WGS sequence"/>
</dbReference>
<reference evidence="8" key="5">
    <citation type="submission" date="2018-04" db="UniProtKB">
        <authorList>
            <consortium name="EnsemblFungi"/>
        </authorList>
    </citation>
    <scope>IDENTIFICATION</scope>
    <source>
        <strain evidence="8">R3-111a-1</strain>
    </source>
</reference>
<evidence type="ECO:0000313" key="7">
    <source>
        <dbReference type="EMBL" id="EJT72234.1"/>
    </source>
</evidence>
<reference evidence="7" key="2">
    <citation type="submission" date="2010-07" db="EMBL/GenBank/DDBJ databases">
        <authorList>
            <consortium name="The Broad Institute Genome Sequencing Platform"/>
            <consortium name="Broad Institute Genome Sequencing Center for Infectious Disease"/>
            <person name="Ma L.-J."/>
            <person name="Dead R."/>
            <person name="Young S."/>
            <person name="Zeng Q."/>
            <person name="Koehrsen M."/>
            <person name="Alvarado L."/>
            <person name="Berlin A."/>
            <person name="Chapman S.B."/>
            <person name="Chen Z."/>
            <person name="Freedman E."/>
            <person name="Gellesch M."/>
            <person name="Goldberg J."/>
            <person name="Griggs A."/>
            <person name="Gujja S."/>
            <person name="Heilman E.R."/>
            <person name="Heiman D."/>
            <person name="Hepburn T."/>
            <person name="Howarth C."/>
            <person name="Jen D."/>
            <person name="Larson L."/>
            <person name="Mehta T."/>
            <person name="Neiman D."/>
            <person name="Pearson M."/>
            <person name="Roberts A."/>
            <person name="Saif S."/>
            <person name="Shea T."/>
            <person name="Shenoy N."/>
            <person name="Sisk P."/>
            <person name="Stolte C."/>
            <person name="Sykes S."/>
            <person name="Walk T."/>
            <person name="White J."/>
            <person name="Yandava C."/>
            <person name="Haas B."/>
            <person name="Nusbaum C."/>
            <person name="Birren B."/>
        </authorList>
    </citation>
    <scope>NUCLEOTIDE SEQUENCE</scope>
    <source>
        <strain evidence="7">R3-111a-1</strain>
    </source>
</reference>
<accession>J3P6G0</accession>
<dbReference type="SUPFAM" id="SSF51905">
    <property type="entry name" value="FAD/NAD(P)-binding domain"/>
    <property type="match status" value="1"/>
</dbReference>
<dbReference type="GO" id="GO:0044550">
    <property type="term" value="P:secondary metabolite biosynthetic process"/>
    <property type="evidence" value="ECO:0007669"/>
    <property type="project" value="TreeGrafter"/>
</dbReference>
<dbReference type="GO" id="GO:0016491">
    <property type="term" value="F:oxidoreductase activity"/>
    <property type="evidence" value="ECO:0007669"/>
    <property type="project" value="UniProtKB-KW"/>
</dbReference>
<keyword evidence="4" id="KW-0560">Oxidoreductase</keyword>
<sequence length="525" mass="54320">MTSPPTAPRTADPPAPTSPPPPCPPPLTSAAAEFSRPPTKPFDVGIVGGGIAGVALALQLLRHGVAATVYEQGACFAEVGAGISLGPNAARALELISPALLAAAAGRAARPRRGADDDDVWFDLRLGCCPYERGGGGGGGAAAGTGGEAGERGGDAESGAAAAAAADPPPPVILRLRCKGGQVSMLRAHLLDELAALLPVGAARMGHHVVDCQPQPGGAGGVVLRFAHGAEARHDAVVACDGIRSLVRRCVLGPDDPASSPVFSGKYAYRGLVPLDALHDALGGEEELDPGPQMYLGRGGHVIAYPLWEAGVMNIVAFSNTPSWPDQSWVVSRTRDEMLADFAGWHPRVRLFLSLMGPSTSAWALFDHGVPAASFCDGRVCLAGDAAHASTPHMGAGAGVALEDACVLGALLGDPAVRHAADVEVAFRVFDAHRRARGLRVVADSRVQGRLYGLELDGDVDADPARVVESLRGRMRWLWDHDLDRELDEARADLRGLLLGRRDGLSAGNQGQGDLGVHVSPTGRL</sequence>
<keyword evidence="3" id="KW-0274">FAD</keyword>
<dbReference type="InterPro" id="IPR002938">
    <property type="entry name" value="FAD-bd"/>
</dbReference>
<reference evidence="7" key="3">
    <citation type="submission" date="2010-09" db="EMBL/GenBank/DDBJ databases">
        <title>Annotation of Gaeumannomyces graminis var. tritici R3-111a-1.</title>
        <authorList>
            <consortium name="The Broad Institute Genome Sequencing Platform"/>
            <person name="Ma L.-J."/>
            <person name="Dead R."/>
            <person name="Young S.K."/>
            <person name="Zeng Q."/>
            <person name="Gargeya S."/>
            <person name="Fitzgerald M."/>
            <person name="Haas B."/>
            <person name="Abouelleil A."/>
            <person name="Alvarado L."/>
            <person name="Arachchi H.M."/>
            <person name="Berlin A."/>
            <person name="Brown A."/>
            <person name="Chapman S.B."/>
            <person name="Chen Z."/>
            <person name="Dunbar C."/>
            <person name="Freedman E."/>
            <person name="Gearin G."/>
            <person name="Gellesch M."/>
            <person name="Goldberg J."/>
            <person name="Griggs A."/>
            <person name="Gujja S."/>
            <person name="Heiman D."/>
            <person name="Howarth C."/>
            <person name="Larson L."/>
            <person name="Lui A."/>
            <person name="MacDonald P.J.P."/>
            <person name="Mehta T."/>
            <person name="Montmayeur A."/>
            <person name="Murphy C."/>
            <person name="Neiman D."/>
            <person name="Pearson M."/>
            <person name="Priest M."/>
            <person name="Roberts A."/>
            <person name="Saif S."/>
            <person name="Shea T."/>
            <person name="Shenoy N."/>
            <person name="Sisk P."/>
            <person name="Stolte C."/>
            <person name="Sykes S."/>
            <person name="Yandava C."/>
            <person name="Wortman J."/>
            <person name="Nusbaum C."/>
            <person name="Birren B."/>
        </authorList>
    </citation>
    <scope>NUCLEOTIDE SEQUENCE</scope>
    <source>
        <strain evidence="7">R3-111a-1</strain>
    </source>
</reference>
<evidence type="ECO:0000256" key="3">
    <source>
        <dbReference type="ARBA" id="ARBA00022827"/>
    </source>
</evidence>
<evidence type="ECO:0000256" key="4">
    <source>
        <dbReference type="ARBA" id="ARBA00023002"/>
    </source>
</evidence>
<dbReference type="Pfam" id="PF01494">
    <property type="entry name" value="FAD_binding_3"/>
    <property type="match status" value="1"/>
</dbReference>
<dbReference type="VEuPathDB" id="FungiDB:GGTG_09100"/>
<comment type="similarity">
    <text evidence="1">Belongs to the paxM FAD-dependent monooxygenase family.</text>
</comment>
<protein>
    <recommendedName>
        <fullName evidence="6">FAD-binding domain-containing protein</fullName>
    </recommendedName>
</protein>